<feature type="non-terminal residue" evidence="1">
    <location>
        <position position="1"/>
    </location>
</feature>
<gene>
    <name evidence="1" type="ORF">PIB30_084263</name>
</gene>
<protein>
    <submittedName>
        <fullName evidence="1">Uncharacterized protein</fullName>
    </submittedName>
</protein>
<name>A0ABU6ZR82_9FABA</name>
<evidence type="ECO:0000313" key="2">
    <source>
        <dbReference type="Proteomes" id="UP001341840"/>
    </source>
</evidence>
<reference evidence="1 2" key="1">
    <citation type="journal article" date="2023" name="Plants (Basel)">
        <title>Bridging the Gap: Combining Genomics and Transcriptomics Approaches to Understand Stylosanthes scabra, an Orphan Legume from the Brazilian Caatinga.</title>
        <authorList>
            <person name="Ferreira-Neto J.R.C."/>
            <person name="da Silva M.D."/>
            <person name="Binneck E."/>
            <person name="de Melo N.F."/>
            <person name="da Silva R.H."/>
            <person name="de Melo A.L.T.M."/>
            <person name="Pandolfi V."/>
            <person name="Bustamante F.O."/>
            <person name="Brasileiro-Vidal A.C."/>
            <person name="Benko-Iseppon A.M."/>
        </authorList>
    </citation>
    <scope>NUCLEOTIDE SEQUENCE [LARGE SCALE GENOMIC DNA]</scope>
    <source>
        <tissue evidence="1">Leaves</tissue>
    </source>
</reference>
<proteinExistence type="predicted"/>
<dbReference type="Proteomes" id="UP001341840">
    <property type="component" value="Unassembled WGS sequence"/>
</dbReference>
<organism evidence="1 2">
    <name type="scientific">Stylosanthes scabra</name>
    <dbReference type="NCBI Taxonomy" id="79078"/>
    <lineage>
        <taxon>Eukaryota</taxon>
        <taxon>Viridiplantae</taxon>
        <taxon>Streptophyta</taxon>
        <taxon>Embryophyta</taxon>
        <taxon>Tracheophyta</taxon>
        <taxon>Spermatophyta</taxon>
        <taxon>Magnoliopsida</taxon>
        <taxon>eudicotyledons</taxon>
        <taxon>Gunneridae</taxon>
        <taxon>Pentapetalae</taxon>
        <taxon>rosids</taxon>
        <taxon>fabids</taxon>
        <taxon>Fabales</taxon>
        <taxon>Fabaceae</taxon>
        <taxon>Papilionoideae</taxon>
        <taxon>50 kb inversion clade</taxon>
        <taxon>dalbergioids sensu lato</taxon>
        <taxon>Dalbergieae</taxon>
        <taxon>Pterocarpus clade</taxon>
        <taxon>Stylosanthes</taxon>
    </lineage>
</organism>
<comment type="caution">
    <text evidence="1">The sequence shown here is derived from an EMBL/GenBank/DDBJ whole genome shotgun (WGS) entry which is preliminary data.</text>
</comment>
<sequence>RDAHEMVKIAVERGHVELFVVYDDVRQEGFPEIGYVDVGVEPHVENANEEAGGEEAPVNGQNEVAGFEEAVLNGGVAEDGAEKVAQNRENELAGAEEVDQGAAYEDKTVADDYSGNLEGLVTSETSEGGVGE</sequence>
<evidence type="ECO:0000313" key="1">
    <source>
        <dbReference type="EMBL" id="MED6224460.1"/>
    </source>
</evidence>
<keyword evidence="2" id="KW-1185">Reference proteome</keyword>
<dbReference type="EMBL" id="JASCZI010273222">
    <property type="protein sequence ID" value="MED6224460.1"/>
    <property type="molecule type" value="Genomic_DNA"/>
</dbReference>
<accession>A0ABU6ZR82</accession>